<feature type="compositionally biased region" description="Low complexity" evidence="1">
    <location>
        <begin position="183"/>
        <end position="192"/>
    </location>
</feature>
<keyword evidence="3" id="KW-1185">Reference proteome</keyword>
<dbReference type="AlphaFoldDB" id="B0CW59"/>
<gene>
    <name evidence="2" type="ORF">LACBIDRAFT_322402</name>
</gene>
<dbReference type="KEGG" id="lbc:LACBIDRAFT_322402"/>
<proteinExistence type="predicted"/>
<dbReference type="GeneID" id="6071330"/>
<evidence type="ECO:0000313" key="2">
    <source>
        <dbReference type="EMBL" id="EDR13009.1"/>
    </source>
</evidence>
<evidence type="ECO:0000313" key="3">
    <source>
        <dbReference type="Proteomes" id="UP000001194"/>
    </source>
</evidence>
<accession>B0CW59</accession>
<dbReference type="EMBL" id="DS547093">
    <property type="protein sequence ID" value="EDR13009.1"/>
    <property type="molecule type" value="Genomic_DNA"/>
</dbReference>
<dbReference type="HOGENOM" id="CLU_1315573_0_0_1"/>
<dbReference type="InParanoid" id="B0CW59"/>
<organism evidence="3">
    <name type="scientific">Laccaria bicolor (strain S238N-H82 / ATCC MYA-4686)</name>
    <name type="common">Bicoloured deceiver</name>
    <name type="synonym">Laccaria laccata var. bicolor</name>
    <dbReference type="NCBI Taxonomy" id="486041"/>
    <lineage>
        <taxon>Eukaryota</taxon>
        <taxon>Fungi</taxon>
        <taxon>Dikarya</taxon>
        <taxon>Basidiomycota</taxon>
        <taxon>Agaricomycotina</taxon>
        <taxon>Agaricomycetes</taxon>
        <taxon>Agaricomycetidae</taxon>
        <taxon>Agaricales</taxon>
        <taxon>Agaricineae</taxon>
        <taxon>Hydnangiaceae</taxon>
        <taxon>Laccaria</taxon>
    </lineage>
</organism>
<evidence type="ECO:0000256" key="1">
    <source>
        <dbReference type="SAM" id="MobiDB-lite"/>
    </source>
</evidence>
<sequence>MANIHNNMGHLAWVGLALVEEDMVATLNIEDTLIHMTLVGTTDKATKACLVMAFRGWHMGLWKVVMTQTDSQKHALFLAEYVKDLDLAVSGGLYCPPLIPARIRRNPGNSWNSGGIKFGRGPCQIDQTIPRNFEWNSNSAGMIPVITRKECSRNETGMEFLMPKSTNNAISFNHHHHHRRLHTTSPTSTTTHTSHDETMTTATIWEMTP</sequence>
<reference evidence="2 3" key="1">
    <citation type="journal article" date="2008" name="Nature">
        <title>The genome of Laccaria bicolor provides insights into mycorrhizal symbiosis.</title>
        <authorList>
            <person name="Martin F."/>
            <person name="Aerts A."/>
            <person name="Ahren D."/>
            <person name="Brun A."/>
            <person name="Danchin E.G.J."/>
            <person name="Duchaussoy F."/>
            <person name="Gibon J."/>
            <person name="Kohler A."/>
            <person name="Lindquist E."/>
            <person name="Pereda V."/>
            <person name="Salamov A."/>
            <person name="Shapiro H.J."/>
            <person name="Wuyts J."/>
            <person name="Blaudez D."/>
            <person name="Buee M."/>
            <person name="Brokstein P."/>
            <person name="Canbaeck B."/>
            <person name="Cohen D."/>
            <person name="Courty P.E."/>
            <person name="Coutinho P.M."/>
            <person name="Delaruelle C."/>
            <person name="Detter J.C."/>
            <person name="Deveau A."/>
            <person name="DiFazio S."/>
            <person name="Duplessis S."/>
            <person name="Fraissinet-Tachet L."/>
            <person name="Lucic E."/>
            <person name="Frey-Klett P."/>
            <person name="Fourrey C."/>
            <person name="Feussner I."/>
            <person name="Gay G."/>
            <person name="Grimwood J."/>
            <person name="Hoegger P.J."/>
            <person name="Jain P."/>
            <person name="Kilaru S."/>
            <person name="Labbe J."/>
            <person name="Lin Y.C."/>
            <person name="Legue V."/>
            <person name="Le Tacon F."/>
            <person name="Marmeisse R."/>
            <person name="Melayah D."/>
            <person name="Montanini B."/>
            <person name="Muratet M."/>
            <person name="Nehls U."/>
            <person name="Niculita-Hirzel H."/>
            <person name="Oudot-Le Secq M.P."/>
            <person name="Peter M."/>
            <person name="Quesneville H."/>
            <person name="Rajashekar B."/>
            <person name="Reich M."/>
            <person name="Rouhier N."/>
            <person name="Schmutz J."/>
            <person name="Yin T."/>
            <person name="Chalot M."/>
            <person name="Henrissat B."/>
            <person name="Kuees U."/>
            <person name="Lucas S."/>
            <person name="Van de Peer Y."/>
            <person name="Podila G.K."/>
            <person name="Polle A."/>
            <person name="Pukkila P.J."/>
            <person name="Richardson P.M."/>
            <person name="Rouze P."/>
            <person name="Sanders I.R."/>
            <person name="Stajich J.E."/>
            <person name="Tunlid A."/>
            <person name="Tuskan G."/>
            <person name="Grigoriev I.V."/>
        </authorList>
    </citation>
    <scope>NUCLEOTIDE SEQUENCE [LARGE SCALE GENOMIC DNA]</scope>
    <source>
        <strain evidence="3">S238N-H82 / ATCC MYA-4686</strain>
    </source>
</reference>
<protein>
    <submittedName>
        <fullName evidence="2">Predicted protein</fullName>
    </submittedName>
</protein>
<dbReference type="RefSeq" id="XP_001875507.1">
    <property type="nucleotide sequence ID" value="XM_001875472.1"/>
</dbReference>
<name>B0CW59_LACBS</name>
<dbReference type="Proteomes" id="UP000001194">
    <property type="component" value="Unassembled WGS sequence"/>
</dbReference>
<feature type="region of interest" description="Disordered" evidence="1">
    <location>
        <begin position="176"/>
        <end position="196"/>
    </location>
</feature>